<gene>
    <name evidence="1" type="ORF">PGT21_028765</name>
</gene>
<dbReference type="Proteomes" id="UP000324748">
    <property type="component" value="Unassembled WGS sequence"/>
</dbReference>
<accession>A0A5B0QQ20</accession>
<protein>
    <submittedName>
        <fullName evidence="1">Uncharacterized protein</fullName>
    </submittedName>
</protein>
<keyword evidence="2" id="KW-1185">Reference proteome</keyword>
<evidence type="ECO:0000313" key="2">
    <source>
        <dbReference type="Proteomes" id="UP000324748"/>
    </source>
</evidence>
<proteinExistence type="predicted"/>
<sequence length="204" mass="22674">MNARLERAKELFSSARVSGYTDGWWKRSDSKVARLCQFIEGTLGSPSHSLTDLNQPTFPQLLTKYSSSNKLSTLLSLNKLYPCPSIPNFSTKLHSRFSIFCVPPELTHSQQQPVQHLGNSILLAKTKAASNVPSALVLLRSSTCSRFLHLVSLGVRSCGNPAGKRLTFRLPRRLFCVYKVAPSSSLNLQRNLLPIDIQLEALFS</sequence>
<dbReference type="EMBL" id="VSWC01000014">
    <property type="protein sequence ID" value="KAA1114984.1"/>
    <property type="molecule type" value="Genomic_DNA"/>
</dbReference>
<evidence type="ECO:0000313" key="1">
    <source>
        <dbReference type="EMBL" id="KAA1114984.1"/>
    </source>
</evidence>
<reference evidence="1 2" key="1">
    <citation type="submission" date="2019-05" db="EMBL/GenBank/DDBJ databases">
        <title>Emergence of the Ug99 lineage of the wheat stem rust pathogen through somatic hybridization.</title>
        <authorList>
            <person name="Li F."/>
            <person name="Upadhyaya N.M."/>
            <person name="Sperschneider J."/>
            <person name="Matny O."/>
            <person name="Nguyen-Phuc H."/>
            <person name="Mago R."/>
            <person name="Raley C."/>
            <person name="Miller M.E."/>
            <person name="Silverstein K.A.T."/>
            <person name="Henningsen E."/>
            <person name="Hirsch C.D."/>
            <person name="Visser B."/>
            <person name="Pretorius Z.A."/>
            <person name="Steffenson B.J."/>
            <person name="Schwessinger B."/>
            <person name="Dodds P.N."/>
            <person name="Figueroa M."/>
        </authorList>
    </citation>
    <scope>NUCLEOTIDE SEQUENCE [LARGE SCALE GENOMIC DNA]</scope>
    <source>
        <strain evidence="1">21-0</strain>
    </source>
</reference>
<name>A0A5B0QQ20_PUCGR</name>
<organism evidence="1 2">
    <name type="scientific">Puccinia graminis f. sp. tritici</name>
    <dbReference type="NCBI Taxonomy" id="56615"/>
    <lineage>
        <taxon>Eukaryota</taxon>
        <taxon>Fungi</taxon>
        <taxon>Dikarya</taxon>
        <taxon>Basidiomycota</taxon>
        <taxon>Pucciniomycotina</taxon>
        <taxon>Pucciniomycetes</taxon>
        <taxon>Pucciniales</taxon>
        <taxon>Pucciniaceae</taxon>
        <taxon>Puccinia</taxon>
    </lineage>
</organism>
<dbReference type="AlphaFoldDB" id="A0A5B0QQ20"/>
<comment type="caution">
    <text evidence="1">The sequence shown here is derived from an EMBL/GenBank/DDBJ whole genome shotgun (WGS) entry which is preliminary data.</text>
</comment>